<evidence type="ECO:0000313" key="3">
    <source>
        <dbReference type="EMBL" id="GIE54385.1"/>
    </source>
</evidence>
<reference evidence="3" key="1">
    <citation type="submission" date="2021-01" db="EMBL/GenBank/DDBJ databases">
        <title>Whole genome shotgun sequence of Actinoplanes nipponensis NBRC 14063.</title>
        <authorList>
            <person name="Komaki H."/>
            <person name="Tamura T."/>
        </authorList>
    </citation>
    <scope>NUCLEOTIDE SEQUENCE</scope>
    <source>
        <strain evidence="3">NBRC 14063</strain>
    </source>
</reference>
<protein>
    <recommendedName>
        <fullName evidence="2">Activator of Hsp90 ATPase homologue 1/2-like C-terminal domain-containing protein</fullName>
    </recommendedName>
</protein>
<name>A0A919JS10_9ACTN</name>
<dbReference type="InterPro" id="IPR023393">
    <property type="entry name" value="START-like_dom_sf"/>
</dbReference>
<feature type="domain" description="Activator of Hsp90 ATPase homologue 1/2-like C-terminal" evidence="2">
    <location>
        <begin position="32"/>
        <end position="143"/>
    </location>
</feature>
<keyword evidence="4" id="KW-1185">Reference proteome</keyword>
<dbReference type="Gene3D" id="3.30.530.20">
    <property type="match status" value="1"/>
</dbReference>
<organism evidence="3 4">
    <name type="scientific">Actinoplanes nipponensis</name>
    <dbReference type="NCBI Taxonomy" id="135950"/>
    <lineage>
        <taxon>Bacteria</taxon>
        <taxon>Bacillati</taxon>
        <taxon>Actinomycetota</taxon>
        <taxon>Actinomycetes</taxon>
        <taxon>Micromonosporales</taxon>
        <taxon>Micromonosporaceae</taxon>
        <taxon>Actinoplanes</taxon>
    </lineage>
</organism>
<dbReference type="AlphaFoldDB" id="A0A919JS10"/>
<dbReference type="SUPFAM" id="SSF55961">
    <property type="entry name" value="Bet v1-like"/>
    <property type="match status" value="1"/>
</dbReference>
<dbReference type="Proteomes" id="UP000647172">
    <property type="component" value="Unassembled WGS sequence"/>
</dbReference>
<comment type="caution">
    <text evidence="3">The sequence shown here is derived from an EMBL/GenBank/DDBJ whole genome shotgun (WGS) entry which is preliminary data.</text>
</comment>
<dbReference type="InterPro" id="IPR013538">
    <property type="entry name" value="ASHA1/2-like_C"/>
</dbReference>
<proteinExistence type="inferred from homology"/>
<evidence type="ECO:0000256" key="1">
    <source>
        <dbReference type="ARBA" id="ARBA00006817"/>
    </source>
</evidence>
<dbReference type="Pfam" id="PF08327">
    <property type="entry name" value="AHSA1"/>
    <property type="match status" value="1"/>
</dbReference>
<dbReference type="CDD" id="cd08899">
    <property type="entry name" value="SRPBCC_CalC_Aha1-like_6"/>
    <property type="match status" value="1"/>
</dbReference>
<dbReference type="EMBL" id="BOMQ01000101">
    <property type="protein sequence ID" value="GIE54385.1"/>
    <property type="molecule type" value="Genomic_DNA"/>
</dbReference>
<sequence length="174" mass="18598">MSAGFDPGPPTGAAVTADGGRWTLVLVRDLPHPPGKVWAALTDPGRLDRWAPFTAARDLSRTGETTVTMIDGPDRTEVPVTVLRADAPALLEYTWGGDRLRWELTPAEGGTRLTLRHTFAERHEAPLYAAGWHLCTAVLARLLAGDPVGVIRGRDAKAHGFDELRAGYAAALAG</sequence>
<accession>A0A919JS10</accession>
<dbReference type="RefSeq" id="WP_203777143.1">
    <property type="nucleotide sequence ID" value="NZ_BAAAYJ010000084.1"/>
</dbReference>
<evidence type="ECO:0000313" key="4">
    <source>
        <dbReference type="Proteomes" id="UP000647172"/>
    </source>
</evidence>
<evidence type="ECO:0000259" key="2">
    <source>
        <dbReference type="Pfam" id="PF08327"/>
    </source>
</evidence>
<comment type="similarity">
    <text evidence="1">Belongs to the AHA1 family.</text>
</comment>
<gene>
    <name evidence="3" type="ORF">Ani05nite_79190</name>
</gene>